<dbReference type="PRINTS" id="PR00503">
    <property type="entry name" value="BROMODOMAIN"/>
</dbReference>
<evidence type="ECO:0000256" key="7">
    <source>
        <dbReference type="ARBA" id="ARBA00022840"/>
    </source>
</evidence>
<dbReference type="GO" id="GO:0042393">
    <property type="term" value="F:histone binding"/>
    <property type="evidence" value="ECO:0007669"/>
    <property type="project" value="TreeGrafter"/>
</dbReference>
<evidence type="ECO:0000256" key="1">
    <source>
        <dbReference type="ARBA" id="ARBA00004123"/>
    </source>
</evidence>
<keyword evidence="4" id="KW-0597">Phosphoprotein</keyword>
<dbReference type="Pfam" id="PF00004">
    <property type="entry name" value="AAA"/>
    <property type="match status" value="1"/>
</dbReference>
<dbReference type="AlphaFoldDB" id="A0A4W5PY06"/>
<dbReference type="SUPFAM" id="SSF47370">
    <property type="entry name" value="Bromodomain"/>
    <property type="match status" value="1"/>
</dbReference>
<dbReference type="InterPro" id="IPR001487">
    <property type="entry name" value="Bromodomain"/>
</dbReference>
<evidence type="ECO:0000256" key="6">
    <source>
        <dbReference type="ARBA" id="ARBA00022801"/>
    </source>
</evidence>
<feature type="compositionally biased region" description="Acidic residues" evidence="18">
    <location>
        <begin position="10"/>
        <end position="23"/>
    </location>
</feature>
<dbReference type="GO" id="GO:0006334">
    <property type="term" value="P:nucleosome assembly"/>
    <property type="evidence" value="ECO:0007669"/>
    <property type="project" value="TreeGrafter"/>
</dbReference>
<evidence type="ECO:0000256" key="3">
    <source>
        <dbReference type="ARBA" id="ARBA00022499"/>
    </source>
</evidence>
<dbReference type="FunFam" id="1.10.8.60:FF:000016">
    <property type="entry name" value="ATPase family AAA domain-containing protein 2B"/>
    <property type="match status" value="1"/>
</dbReference>
<evidence type="ECO:0000256" key="11">
    <source>
        <dbReference type="ARBA" id="ARBA00023117"/>
    </source>
</evidence>
<dbReference type="PANTHER" id="PTHR23069:SF4">
    <property type="entry name" value="ATPASE FAMILY AAA DOMAIN-CONTAINING PROTEIN 2"/>
    <property type="match status" value="1"/>
</dbReference>
<dbReference type="FunFam" id="3.40.50.300:FF:000734">
    <property type="entry name" value="ATPase family, AAA domain containing 2"/>
    <property type="match status" value="1"/>
</dbReference>
<dbReference type="Proteomes" id="UP000314982">
    <property type="component" value="Unassembled WGS sequence"/>
</dbReference>
<keyword evidence="5" id="KW-0547">Nucleotide-binding</keyword>
<dbReference type="InterPro" id="IPR041569">
    <property type="entry name" value="AAA_lid_3"/>
</dbReference>
<keyword evidence="12" id="KW-0010">Activator</keyword>
<dbReference type="Ensembl" id="ENSHHUT00000068704.1">
    <property type="protein sequence ID" value="ENSHHUP00000066465.1"/>
    <property type="gene ID" value="ENSHHUG00000039171.1"/>
</dbReference>
<protein>
    <recommendedName>
        <fullName evidence="16">ATPase family AAA domain-containing protein 2</fullName>
    </recommendedName>
</protein>
<dbReference type="SMART" id="SM00297">
    <property type="entry name" value="BROMO"/>
    <property type="match status" value="1"/>
</dbReference>
<reference evidence="20" key="3">
    <citation type="submission" date="2025-09" db="UniProtKB">
        <authorList>
            <consortium name="Ensembl"/>
        </authorList>
    </citation>
    <scope>IDENTIFICATION</scope>
</reference>
<evidence type="ECO:0000256" key="16">
    <source>
        <dbReference type="ARBA" id="ARBA00071858"/>
    </source>
</evidence>
<keyword evidence="7" id="KW-0067">ATP-binding</keyword>
<proteinExistence type="inferred from homology"/>
<sequence length="881" mass="99466">HAWHTQEASSSDEDDSSDEEDAEQEAKNSFSCPYNAFAQNKLAKTTHFGIPLRCLPLNLRKEDILGIHKDRMKMGASLADVDPMAIDQSVRFDSVGGLTSHISALKEMVVFPLLYPEVFEKFKIQPPRGCLFYGPPGTGKTLVARALANECSQGDRKVAFFMRKGADCLSKWVGESERQLRLLFDQAYQMRPAIIFFDEIDGLAPVRSSRQDQIHSSIVSTLLALMDGLDSRGEVVVIGATNRLDSIDPALRRPGRFDREFLFGLPDRESRKDILKIHTRQWNPTPSDPFLEELADKCVGYCGADIKAVCAEAALCALRRRYPQIYGTSQKLLLDVGSININSRDFVAAVRKMVPASQRAVSSPAKALTPVVTPLLGPELTNVLDALQKVFPHAEQGLKRKRDAGGPAATCHPTTYRPRLLLAGRPGAGQSSHLAPAVLHALERFTVYTLDLAVLFGVSCTSPEEACAQVFCEAKRTSPSILYIPHIQQWWDTVSLALKATFLSLLQDIPSFSPIMLLATSNVAHQDLADETLFRLEYGEVHSIQIPTQQERRKFFENLILSQAARAPASKKKALMHAMEVLPLAPPPPPRQMSERERLRLEEQEEDTLRELRLFLRNVTERLSQDKRFKAFTKPVDIEEVPDYIKVIRHPMDLSTVLSKVDLHKYVTVREFVNDVDLIWKNALEYNPDSDPSDRQIRHRACALKDTTHAIIRDELDEDFNRICEQIRESRNKRGNNVAEMCMLTPIAHCDSISNSLFSQQGTLAYQPPPNTHPLLIASCVSLPTERRVTRATRTLVQQQQQLIDVDKALEILTQKTPQLVVDHDKLKELLKRVVSKTEGYEVHQLEKLYALLCQSIYRHRKNFDKTELVQEMKRDIDNFS</sequence>
<keyword evidence="13" id="KW-0804">Transcription</keyword>
<evidence type="ECO:0000256" key="13">
    <source>
        <dbReference type="ARBA" id="ARBA00023163"/>
    </source>
</evidence>
<dbReference type="PROSITE" id="PS00674">
    <property type="entry name" value="AAA"/>
    <property type="match status" value="1"/>
</dbReference>
<dbReference type="GO" id="GO:0045815">
    <property type="term" value="P:transcription initiation-coupled chromatin remodeling"/>
    <property type="evidence" value="ECO:0007669"/>
    <property type="project" value="TreeGrafter"/>
</dbReference>
<dbReference type="SMART" id="SM00382">
    <property type="entry name" value="AAA"/>
    <property type="match status" value="1"/>
</dbReference>
<evidence type="ECO:0000259" key="19">
    <source>
        <dbReference type="PROSITE" id="PS50014"/>
    </source>
</evidence>
<dbReference type="STRING" id="62062.ENSHHUP00000066465"/>
<keyword evidence="6" id="KW-0378">Hydrolase</keyword>
<evidence type="ECO:0000256" key="18">
    <source>
        <dbReference type="SAM" id="MobiDB-lite"/>
    </source>
</evidence>
<evidence type="ECO:0000256" key="14">
    <source>
        <dbReference type="ARBA" id="ARBA00023242"/>
    </source>
</evidence>
<evidence type="ECO:0000256" key="15">
    <source>
        <dbReference type="ARBA" id="ARBA00049360"/>
    </source>
</evidence>
<dbReference type="GO" id="GO:0005524">
    <property type="term" value="F:ATP binding"/>
    <property type="evidence" value="ECO:0007669"/>
    <property type="project" value="UniProtKB-KW"/>
</dbReference>
<evidence type="ECO:0000256" key="4">
    <source>
        <dbReference type="ARBA" id="ARBA00022553"/>
    </source>
</evidence>
<comment type="subcellular location">
    <subcellularLocation>
        <location evidence="1">Nucleus</location>
    </subcellularLocation>
</comment>
<dbReference type="InterPro" id="IPR003960">
    <property type="entry name" value="ATPase_AAA_CS"/>
</dbReference>
<dbReference type="InterPro" id="IPR003593">
    <property type="entry name" value="AAA+_ATPase"/>
</dbReference>
<dbReference type="FunFam" id="1.20.920.10:FF:000021">
    <property type="entry name" value="ATPase family AAA domain-containing protein 2"/>
    <property type="match status" value="1"/>
</dbReference>
<organism evidence="20 21">
    <name type="scientific">Hucho hucho</name>
    <name type="common">huchen</name>
    <dbReference type="NCBI Taxonomy" id="62062"/>
    <lineage>
        <taxon>Eukaryota</taxon>
        <taxon>Metazoa</taxon>
        <taxon>Chordata</taxon>
        <taxon>Craniata</taxon>
        <taxon>Vertebrata</taxon>
        <taxon>Euteleostomi</taxon>
        <taxon>Actinopterygii</taxon>
        <taxon>Neopterygii</taxon>
        <taxon>Teleostei</taxon>
        <taxon>Protacanthopterygii</taxon>
        <taxon>Salmoniformes</taxon>
        <taxon>Salmonidae</taxon>
        <taxon>Salmoninae</taxon>
        <taxon>Hucho</taxon>
    </lineage>
</organism>
<feature type="domain" description="Bromo" evidence="19">
    <location>
        <begin position="624"/>
        <end position="694"/>
    </location>
</feature>
<keyword evidence="10" id="KW-0175">Coiled coil</keyword>
<dbReference type="CDD" id="cd05528">
    <property type="entry name" value="Bromo_AAA"/>
    <property type="match status" value="1"/>
</dbReference>
<evidence type="ECO:0000256" key="2">
    <source>
        <dbReference type="ARBA" id="ARBA00006914"/>
    </source>
</evidence>
<dbReference type="InterPro" id="IPR027417">
    <property type="entry name" value="P-loop_NTPase"/>
</dbReference>
<dbReference type="PROSITE" id="PS50014">
    <property type="entry name" value="BROMODOMAIN_2"/>
    <property type="match status" value="1"/>
</dbReference>
<dbReference type="InterPro" id="IPR036427">
    <property type="entry name" value="Bromodomain-like_sf"/>
</dbReference>
<reference evidence="20" key="2">
    <citation type="submission" date="2025-08" db="UniProtKB">
        <authorList>
            <consortium name="Ensembl"/>
        </authorList>
    </citation>
    <scope>IDENTIFICATION</scope>
</reference>
<dbReference type="GO" id="GO:0005654">
    <property type="term" value="C:nucleoplasm"/>
    <property type="evidence" value="ECO:0007669"/>
    <property type="project" value="UniProtKB-ARBA"/>
</dbReference>
<keyword evidence="3" id="KW-1017">Isopeptide bond</keyword>
<reference evidence="21" key="1">
    <citation type="submission" date="2018-06" db="EMBL/GenBank/DDBJ databases">
        <title>Genome assembly of Danube salmon.</title>
        <authorList>
            <person name="Macqueen D.J."/>
            <person name="Gundappa M.K."/>
        </authorList>
    </citation>
    <scope>NUCLEOTIDE SEQUENCE [LARGE SCALE GENOMIC DNA]</scope>
</reference>
<evidence type="ECO:0000256" key="12">
    <source>
        <dbReference type="ARBA" id="ARBA00023159"/>
    </source>
</evidence>
<evidence type="ECO:0000256" key="10">
    <source>
        <dbReference type="ARBA" id="ARBA00023054"/>
    </source>
</evidence>
<keyword evidence="21" id="KW-1185">Reference proteome</keyword>
<keyword evidence="9" id="KW-0805">Transcription regulation</keyword>
<dbReference type="InterPro" id="IPR045199">
    <property type="entry name" value="ATAD2-like"/>
</dbReference>
<evidence type="ECO:0000256" key="9">
    <source>
        <dbReference type="ARBA" id="ARBA00023015"/>
    </source>
</evidence>
<dbReference type="GO" id="GO:0006337">
    <property type="term" value="P:nucleosome disassembly"/>
    <property type="evidence" value="ECO:0007669"/>
    <property type="project" value="TreeGrafter"/>
</dbReference>
<dbReference type="Gene3D" id="3.40.50.300">
    <property type="entry name" value="P-loop containing nucleotide triphosphate hydrolases"/>
    <property type="match status" value="2"/>
</dbReference>
<keyword evidence="11 17" id="KW-0103">Bromodomain</keyword>
<feature type="region of interest" description="Disordered" evidence="18">
    <location>
        <begin position="1"/>
        <end position="25"/>
    </location>
</feature>
<evidence type="ECO:0000313" key="21">
    <source>
        <dbReference type="Proteomes" id="UP000314982"/>
    </source>
</evidence>
<name>A0A4W5PY06_9TELE</name>
<dbReference type="Gene3D" id="1.20.920.10">
    <property type="entry name" value="Bromodomain-like"/>
    <property type="match status" value="1"/>
</dbReference>
<dbReference type="SUPFAM" id="SSF52540">
    <property type="entry name" value="P-loop containing nucleoside triphosphate hydrolases"/>
    <property type="match status" value="2"/>
</dbReference>
<evidence type="ECO:0000256" key="5">
    <source>
        <dbReference type="ARBA" id="ARBA00022741"/>
    </source>
</evidence>
<keyword evidence="14" id="KW-0539">Nucleus</keyword>
<accession>A0A4W5PY06</accession>
<evidence type="ECO:0000256" key="17">
    <source>
        <dbReference type="PROSITE-ProRule" id="PRU00035"/>
    </source>
</evidence>
<dbReference type="GO" id="GO:0003682">
    <property type="term" value="F:chromatin binding"/>
    <property type="evidence" value="ECO:0007669"/>
    <property type="project" value="TreeGrafter"/>
</dbReference>
<dbReference type="Pfam" id="PF17862">
    <property type="entry name" value="AAA_lid_3"/>
    <property type="match status" value="1"/>
</dbReference>
<evidence type="ECO:0000256" key="8">
    <source>
        <dbReference type="ARBA" id="ARBA00022843"/>
    </source>
</evidence>
<dbReference type="FunFam" id="3.40.50.300:FF:000061">
    <property type="entry name" value="ATPase family, AAA domain-containing 2"/>
    <property type="match status" value="1"/>
</dbReference>
<evidence type="ECO:0000313" key="20">
    <source>
        <dbReference type="Ensembl" id="ENSHHUP00000066465.1"/>
    </source>
</evidence>
<keyword evidence="8" id="KW-0832">Ubl conjugation</keyword>
<dbReference type="Pfam" id="PF00439">
    <property type="entry name" value="Bromodomain"/>
    <property type="match status" value="1"/>
</dbReference>
<dbReference type="GO" id="GO:0016887">
    <property type="term" value="F:ATP hydrolysis activity"/>
    <property type="evidence" value="ECO:0007669"/>
    <property type="project" value="InterPro"/>
</dbReference>
<dbReference type="InterPro" id="IPR003959">
    <property type="entry name" value="ATPase_AAA_core"/>
</dbReference>
<dbReference type="GeneTree" id="ENSGT00550000074694"/>
<comment type="similarity">
    <text evidence="2">Belongs to the AAA ATPase family.</text>
</comment>
<dbReference type="CDD" id="cd19517">
    <property type="entry name" value="RecA-like_Yta7-like"/>
    <property type="match status" value="1"/>
</dbReference>
<dbReference type="PANTHER" id="PTHR23069">
    <property type="entry name" value="AAA DOMAIN-CONTAINING"/>
    <property type="match status" value="1"/>
</dbReference>
<comment type="catalytic activity">
    <reaction evidence="15">
        <text>ATP + H2O = ADP + phosphate + H(+)</text>
        <dbReference type="Rhea" id="RHEA:13065"/>
        <dbReference type="ChEBI" id="CHEBI:15377"/>
        <dbReference type="ChEBI" id="CHEBI:15378"/>
        <dbReference type="ChEBI" id="CHEBI:30616"/>
        <dbReference type="ChEBI" id="CHEBI:43474"/>
        <dbReference type="ChEBI" id="CHEBI:456216"/>
    </reaction>
</comment>
<dbReference type="Gene3D" id="1.10.8.60">
    <property type="match status" value="1"/>
</dbReference>